<reference evidence="1 2" key="1">
    <citation type="submission" date="2016-10" db="EMBL/GenBank/DDBJ databases">
        <authorList>
            <person name="de Groot N.N."/>
        </authorList>
    </citation>
    <scope>NUCLEOTIDE SEQUENCE [LARGE SCALE GENOMIC DNA]</scope>
    <source>
        <strain evidence="1 2">DSM 19012</strain>
    </source>
</reference>
<accession>A0A1I1XTI8</accession>
<name>A0A1I1XTI8_9BACT</name>
<protein>
    <submittedName>
        <fullName evidence="1">Uncharacterized protein</fullName>
    </submittedName>
</protein>
<keyword evidence="2" id="KW-1185">Reference proteome</keyword>
<evidence type="ECO:0000313" key="2">
    <source>
        <dbReference type="Proteomes" id="UP000181976"/>
    </source>
</evidence>
<dbReference type="Proteomes" id="UP000181976">
    <property type="component" value="Unassembled WGS sequence"/>
</dbReference>
<dbReference type="AlphaFoldDB" id="A0A1I1XTI8"/>
<organism evidence="1 2">
    <name type="scientific">Thermophagus xiamenensis</name>
    <dbReference type="NCBI Taxonomy" id="385682"/>
    <lineage>
        <taxon>Bacteria</taxon>
        <taxon>Pseudomonadati</taxon>
        <taxon>Bacteroidota</taxon>
        <taxon>Bacteroidia</taxon>
        <taxon>Marinilabiliales</taxon>
        <taxon>Marinilabiliaceae</taxon>
        <taxon>Thermophagus</taxon>
    </lineage>
</organism>
<proteinExistence type="predicted"/>
<sequence>MVVLFEPLFLKRISTLPELPDHSLFAVVIYSLVNQLLIVDKVLNRFSKQLRFFGMYPMSGFRDSNHL</sequence>
<evidence type="ECO:0000313" key="1">
    <source>
        <dbReference type="EMBL" id="SFE09958.1"/>
    </source>
</evidence>
<gene>
    <name evidence="1" type="ORF">SAMN05444380_106133</name>
</gene>
<dbReference type="InParanoid" id="A0A1I1XTI8"/>
<dbReference type="EMBL" id="FONA01000006">
    <property type="protein sequence ID" value="SFE09958.1"/>
    <property type="molecule type" value="Genomic_DNA"/>
</dbReference>